<comment type="caution">
    <text evidence="1">The sequence shown here is derived from an EMBL/GenBank/DDBJ whole genome shotgun (WGS) entry which is preliminary data.</text>
</comment>
<protein>
    <submittedName>
        <fullName evidence="1">YbjN domain-containing protein</fullName>
    </submittedName>
</protein>
<dbReference type="Proteomes" id="UP001596501">
    <property type="component" value="Unassembled WGS sequence"/>
</dbReference>
<reference evidence="2" key="1">
    <citation type="journal article" date="2019" name="Int. J. Syst. Evol. Microbiol.">
        <title>The Global Catalogue of Microorganisms (GCM) 10K type strain sequencing project: providing services to taxonomists for standard genome sequencing and annotation.</title>
        <authorList>
            <consortium name="The Broad Institute Genomics Platform"/>
            <consortium name="The Broad Institute Genome Sequencing Center for Infectious Disease"/>
            <person name="Wu L."/>
            <person name="Ma J."/>
        </authorList>
    </citation>
    <scope>NUCLEOTIDE SEQUENCE [LARGE SCALE GENOMIC DNA]</scope>
    <source>
        <strain evidence="2">CGMCC 1.12371</strain>
    </source>
</reference>
<dbReference type="InterPro" id="IPR019660">
    <property type="entry name" value="Put_sensory_transdc_reg_YbjN"/>
</dbReference>
<name>A0ABW2QRS3_9BURK</name>
<organism evidence="1 2">
    <name type="scientific">Hydrogenophaga atypica</name>
    <dbReference type="NCBI Taxonomy" id="249409"/>
    <lineage>
        <taxon>Bacteria</taxon>
        <taxon>Pseudomonadati</taxon>
        <taxon>Pseudomonadota</taxon>
        <taxon>Betaproteobacteria</taxon>
        <taxon>Burkholderiales</taxon>
        <taxon>Comamonadaceae</taxon>
        <taxon>Hydrogenophaga</taxon>
    </lineage>
</organism>
<dbReference type="Pfam" id="PF10722">
    <property type="entry name" value="YbjN"/>
    <property type="match status" value="1"/>
</dbReference>
<dbReference type="RefSeq" id="WP_382228828.1">
    <property type="nucleotide sequence ID" value="NZ_JBHTCA010000061.1"/>
</dbReference>
<keyword evidence="2" id="KW-1185">Reference proteome</keyword>
<proteinExistence type="predicted"/>
<accession>A0ABW2QRS3</accession>
<evidence type="ECO:0000313" key="2">
    <source>
        <dbReference type="Proteomes" id="UP001596501"/>
    </source>
</evidence>
<evidence type="ECO:0000313" key="1">
    <source>
        <dbReference type="EMBL" id="MFC7411854.1"/>
    </source>
</evidence>
<dbReference type="EMBL" id="JBHTCA010000061">
    <property type="protein sequence ID" value="MFC7411854.1"/>
    <property type="molecule type" value="Genomic_DNA"/>
</dbReference>
<gene>
    <name evidence="1" type="ORF">ACFQPB_23670</name>
</gene>
<sequence>MSLDTLIEEKNVNIISLSLELEKATIAYEMTDEKTIYVREIGMFPFWIYLRENTRFITLSTYLEWAPDVPEMERLAFCNRVNEQLILPSVYMRTVDDEGVTVTRFTAAYPIYYRDGLLVSQFIRLCRRFADAIREIQAEFDPAHEVLQAL</sequence>